<accession>A0ABR4JHE1</accession>
<keyword evidence="3" id="KW-1185">Reference proteome</keyword>
<feature type="compositionally biased region" description="Polar residues" evidence="1">
    <location>
        <begin position="1"/>
        <end position="10"/>
    </location>
</feature>
<dbReference type="EMBL" id="JBFXLR010000074">
    <property type="protein sequence ID" value="KAL2839448.1"/>
    <property type="molecule type" value="Genomic_DNA"/>
</dbReference>
<dbReference type="Proteomes" id="UP001610444">
    <property type="component" value="Unassembled WGS sequence"/>
</dbReference>
<evidence type="ECO:0000256" key="1">
    <source>
        <dbReference type="SAM" id="MobiDB-lite"/>
    </source>
</evidence>
<organism evidence="2 3">
    <name type="scientific">Aspergillus pseudodeflectus</name>
    <dbReference type="NCBI Taxonomy" id="176178"/>
    <lineage>
        <taxon>Eukaryota</taxon>
        <taxon>Fungi</taxon>
        <taxon>Dikarya</taxon>
        <taxon>Ascomycota</taxon>
        <taxon>Pezizomycotina</taxon>
        <taxon>Eurotiomycetes</taxon>
        <taxon>Eurotiomycetidae</taxon>
        <taxon>Eurotiales</taxon>
        <taxon>Aspergillaceae</taxon>
        <taxon>Aspergillus</taxon>
        <taxon>Aspergillus subgen. Nidulantes</taxon>
    </lineage>
</organism>
<feature type="region of interest" description="Disordered" evidence="1">
    <location>
        <begin position="1"/>
        <end position="62"/>
    </location>
</feature>
<comment type="caution">
    <text evidence="2">The sequence shown here is derived from an EMBL/GenBank/DDBJ whole genome shotgun (WGS) entry which is preliminary data.</text>
</comment>
<evidence type="ECO:0000313" key="2">
    <source>
        <dbReference type="EMBL" id="KAL2839448.1"/>
    </source>
</evidence>
<sequence>MPPITRSSARQRTEQKDLSPPTSRNIRNSRAGKNAPTNRFLVQSAAPEPAITNTANPEAKERRKVAQRALLKEIRRQEGCEFVATGKPLKSESEWVIIQWRSRTDRDELIASTKPGRALKEVLEQSGVSTNLISRSQGPPLNRSQFFDSPRYYEIMTAYFPANLPPQSQASLNRIEGPLWLPRESGGNEVDEPKTPADGLLTRVCGYSQHEVELHGIPARRLYCFMCWEDEAAEQVYKRELRHFRPTKDTAWEYFIHQLEECQMLEYKVESATLEEIDQF</sequence>
<name>A0ABR4JHE1_9EURO</name>
<proteinExistence type="predicted"/>
<protein>
    <submittedName>
        <fullName evidence="2">Uncharacterized protein</fullName>
    </submittedName>
</protein>
<evidence type="ECO:0000313" key="3">
    <source>
        <dbReference type="Proteomes" id="UP001610444"/>
    </source>
</evidence>
<reference evidence="2 3" key="1">
    <citation type="submission" date="2024-07" db="EMBL/GenBank/DDBJ databases">
        <title>Section-level genome sequencing and comparative genomics of Aspergillus sections Usti and Cavernicolus.</title>
        <authorList>
            <consortium name="Lawrence Berkeley National Laboratory"/>
            <person name="Nybo J.L."/>
            <person name="Vesth T.C."/>
            <person name="Theobald S."/>
            <person name="Frisvad J.C."/>
            <person name="Larsen T.O."/>
            <person name="Kjaerboelling I."/>
            <person name="Rothschild-Mancinelli K."/>
            <person name="Lyhne E.K."/>
            <person name="Kogle M.E."/>
            <person name="Barry K."/>
            <person name="Clum A."/>
            <person name="Na H."/>
            <person name="Ledsgaard L."/>
            <person name="Lin J."/>
            <person name="Lipzen A."/>
            <person name="Kuo A."/>
            <person name="Riley R."/>
            <person name="Mondo S."/>
            <person name="LaButti K."/>
            <person name="Haridas S."/>
            <person name="Pangalinan J."/>
            <person name="Salamov A.A."/>
            <person name="Simmons B.A."/>
            <person name="Magnuson J.K."/>
            <person name="Chen J."/>
            <person name="Drula E."/>
            <person name="Henrissat B."/>
            <person name="Wiebenga A."/>
            <person name="Lubbers R.J."/>
            <person name="Gomes A.C."/>
            <person name="Macurrencykelacurrency M.R."/>
            <person name="Stajich J."/>
            <person name="Grigoriev I.V."/>
            <person name="Mortensen U.H."/>
            <person name="De vries R.P."/>
            <person name="Baker S.E."/>
            <person name="Andersen M.R."/>
        </authorList>
    </citation>
    <scope>NUCLEOTIDE SEQUENCE [LARGE SCALE GENOMIC DNA]</scope>
    <source>
        <strain evidence="2 3">CBS 756.74</strain>
    </source>
</reference>
<dbReference type="GeneID" id="98152691"/>
<gene>
    <name evidence="2" type="ORF">BJX68DRAFT_198490</name>
</gene>
<dbReference type="RefSeq" id="XP_070893533.1">
    <property type="nucleotide sequence ID" value="XM_071037527.1"/>
</dbReference>